<dbReference type="SUPFAM" id="SSF50104">
    <property type="entry name" value="Translation proteins SH3-like domain"/>
    <property type="match status" value="1"/>
</dbReference>
<name>A0A369JND6_HYPMA</name>
<dbReference type="GO" id="GO:0003746">
    <property type="term" value="F:translation elongation factor activity"/>
    <property type="evidence" value="ECO:0007669"/>
    <property type="project" value="UniProtKB-KW"/>
</dbReference>
<comment type="similarity">
    <text evidence="1">Belongs to the SPT5 family.</text>
</comment>
<evidence type="ECO:0000256" key="5">
    <source>
        <dbReference type="ARBA" id="ARBA00031006"/>
    </source>
</evidence>
<dbReference type="OrthoDB" id="3048815at2759"/>
<evidence type="ECO:0000313" key="9">
    <source>
        <dbReference type="Proteomes" id="UP000076154"/>
    </source>
</evidence>
<dbReference type="PANTHER" id="PTHR11125:SF7">
    <property type="entry name" value="TRANSCRIPTION ELONGATION FACTOR SPT5"/>
    <property type="match status" value="1"/>
</dbReference>
<keyword evidence="2" id="KW-0804">Transcription</keyword>
<gene>
    <name evidence="8" type="primary">supt5h_0</name>
    <name evidence="8" type="ORF">Hypma_011133</name>
</gene>
<keyword evidence="8" id="KW-0251">Elongation factor</keyword>
<dbReference type="GO" id="GO:0032784">
    <property type="term" value="P:regulation of DNA-templated transcription elongation"/>
    <property type="evidence" value="ECO:0007669"/>
    <property type="project" value="InterPro"/>
</dbReference>
<dbReference type="AlphaFoldDB" id="A0A369JND6"/>
<evidence type="ECO:0000256" key="2">
    <source>
        <dbReference type="ARBA" id="ARBA00023163"/>
    </source>
</evidence>
<dbReference type="InterPro" id="IPR008991">
    <property type="entry name" value="Translation_prot_SH3-like_sf"/>
</dbReference>
<dbReference type="Gene3D" id="3.30.70.940">
    <property type="entry name" value="NusG, N-terminal domain"/>
    <property type="match status" value="1"/>
</dbReference>
<dbReference type="PANTHER" id="PTHR11125">
    <property type="entry name" value="SUPPRESSOR OF TY 5"/>
    <property type="match status" value="1"/>
</dbReference>
<dbReference type="InterPro" id="IPR039659">
    <property type="entry name" value="SPT5"/>
</dbReference>
<dbReference type="GO" id="GO:0032044">
    <property type="term" value="C:DSIF complex"/>
    <property type="evidence" value="ECO:0007669"/>
    <property type="project" value="TreeGrafter"/>
</dbReference>
<dbReference type="InterPro" id="IPR005100">
    <property type="entry name" value="NGN-domain"/>
</dbReference>
<evidence type="ECO:0000256" key="3">
    <source>
        <dbReference type="ARBA" id="ARBA00024691"/>
    </source>
</evidence>
<dbReference type="EMBL" id="LUEZ02000053">
    <property type="protein sequence ID" value="RDB21895.1"/>
    <property type="molecule type" value="Genomic_DNA"/>
</dbReference>
<feature type="domain" description="KOW" evidence="7">
    <location>
        <begin position="345"/>
        <end position="372"/>
    </location>
</feature>
<evidence type="ECO:0000313" key="8">
    <source>
        <dbReference type="EMBL" id="RDB21895.1"/>
    </source>
</evidence>
<dbReference type="InParanoid" id="A0A369JND6"/>
<evidence type="ECO:0000256" key="1">
    <source>
        <dbReference type="ARBA" id="ARBA00006956"/>
    </source>
</evidence>
<accession>A0A369JND6</accession>
<dbReference type="GO" id="GO:0006357">
    <property type="term" value="P:regulation of transcription by RNA polymerase II"/>
    <property type="evidence" value="ECO:0007669"/>
    <property type="project" value="InterPro"/>
</dbReference>
<dbReference type="GO" id="GO:0003729">
    <property type="term" value="F:mRNA binding"/>
    <property type="evidence" value="ECO:0007669"/>
    <property type="project" value="TreeGrafter"/>
</dbReference>
<comment type="caution">
    <text evidence="8">The sequence shown here is derived from an EMBL/GenBank/DDBJ whole genome shotgun (WGS) entry which is preliminary data.</text>
</comment>
<sequence>MVSESSSTDDARESAVGKRKREAILQVRRFLDTEAKDGEESELENEDDEDFVEDLYHEPLAGDREASHRLLASEQAMLENDNDWAALLACAYKWGRRAWSAADEEERSLLMLNTHIKMWRLAVTPGWEEMIACRLLRASSKPSCIGLGIRSVVARVSLPGWILLEAPQRTDIEILCQGMRHIHIHDIHLVSSTEAPMCLTQPQTYTPRPHSWVRIRRGLYRGDLAFVLDVDPRTLDPELLVVPRVRLPVPSAYQQKKARKGRPGQDILDIHAIEDTYGTDTITHRNQSWLFNGQLYRDGFLLMSKVDSLSGEAIPTLNEVKMFRSSTLIPGGCLDRAMALIASEDLQVGDLVRIIGGGSGGLTGHITDLSKDGEADVSLLPNRTSISIPRDCLRRQAVIGDEVTIVVGDHIGKVGWVVAAEVDFVVIFCRAEYLELNIPRNNIRFFSPPIQHPPKAGEPSTPIPREAMVDKLSFLVGRRVLIITKNHFKSYRGRIKSTQEQNFLLVELEATLRVERVHLMKLRFLDGDDPIPDARKLLTRPDIPLSAQPLIPSTPTLTSSSTILSPAWDSSSRTPNPSSLFPYSPWMESSAFSHKRIKIQILGTKPLLKDPGWKYGDLEGKKGLWVGTDGCLAKVVVGVRDTLLIPPKYLHPVQPSLKGQAVVALEGDFLADEFVVVEYGASESLMKRRNAKASAAGRMTLSIRALALVA</sequence>
<keyword evidence="9" id="KW-1185">Reference proteome</keyword>
<feature type="compositionally biased region" description="Low complexity" evidence="6">
    <location>
        <begin position="549"/>
        <end position="566"/>
    </location>
</feature>
<keyword evidence="8" id="KW-0648">Protein biosynthesis</keyword>
<organism evidence="8 9">
    <name type="scientific">Hypsizygus marmoreus</name>
    <name type="common">White beech mushroom</name>
    <name type="synonym">Agaricus marmoreus</name>
    <dbReference type="NCBI Taxonomy" id="39966"/>
    <lineage>
        <taxon>Eukaryota</taxon>
        <taxon>Fungi</taxon>
        <taxon>Dikarya</taxon>
        <taxon>Basidiomycota</taxon>
        <taxon>Agaricomycotina</taxon>
        <taxon>Agaricomycetes</taxon>
        <taxon>Agaricomycetidae</taxon>
        <taxon>Agaricales</taxon>
        <taxon>Tricholomatineae</taxon>
        <taxon>Lyophyllaceae</taxon>
        <taxon>Hypsizygus</taxon>
    </lineage>
</organism>
<dbReference type="STRING" id="39966.A0A369JND6"/>
<dbReference type="Proteomes" id="UP000076154">
    <property type="component" value="Unassembled WGS sequence"/>
</dbReference>
<dbReference type="InterPro" id="IPR036735">
    <property type="entry name" value="NGN_dom_sf"/>
</dbReference>
<feature type="domain" description="KOW" evidence="7">
    <location>
        <begin position="396"/>
        <end position="423"/>
    </location>
</feature>
<dbReference type="InterPro" id="IPR005824">
    <property type="entry name" value="KOW"/>
</dbReference>
<comment type="function">
    <text evidence="3">The SPT4-SPT5 complex mediates both activation and inhibition of transcription elongation, and plays a role in pre-mRNA processing. This complex seems to be important for the stability of the RNA polymerase II elongation machinery on the chromatin template but not for the inherent ability of this machinery to translocate down the gene.</text>
</comment>
<evidence type="ECO:0000256" key="6">
    <source>
        <dbReference type="SAM" id="MobiDB-lite"/>
    </source>
</evidence>
<proteinExistence type="inferred from homology"/>
<dbReference type="CDD" id="cd06081">
    <property type="entry name" value="KOW_Spt5_1"/>
    <property type="match status" value="1"/>
</dbReference>
<feature type="region of interest" description="Disordered" evidence="6">
    <location>
        <begin position="549"/>
        <end position="576"/>
    </location>
</feature>
<reference evidence="8" key="1">
    <citation type="submission" date="2018-04" db="EMBL/GenBank/DDBJ databases">
        <title>Whole genome sequencing of Hypsizygus marmoreus.</title>
        <authorList>
            <person name="Choi I.-G."/>
            <person name="Min B."/>
            <person name="Kim J.-G."/>
            <person name="Kim S."/>
            <person name="Oh Y.-L."/>
            <person name="Kong W.-S."/>
            <person name="Park H."/>
            <person name="Jeong J."/>
            <person name="Song E.-S."/>
        </authorList>
    </citation>
    <scope>NUCLEOTIDE SEQUENCE [LARGE SCALE GENOMIC DNA]</scope>
    <source>
        <strain evidence="8">51987-8</strain>
    </source>
</reference>
<dbReference type="GO" id="GO:0006368">
    <property type="term" value="P:transcription elongation by RNA polymerase II"/>
    <property type="evidence" value="ECO:0007669"/>
    <property type="project" value="TreeGrafter"/>
</dbReference>
<dbReference type="InterPro" id="IPR041973">
    <property type="entry name" value="KOW_Spt5_1"/>
</dbReference>
<evidence type="ECO:0000259" key="7">
    <source>
        <dbReference type="SMART" id="SM00739"/>
    </source>
</evidence>
<feature type="domain" description="KOW" evidence="7">
    <location>
        <begin position="206"/>
        <end position="233"/>
    </location>
</feature>
<evidence type="ECO:0000256" key="4">
    <source>
        <dbReference type="ARBA" id="ARBA00029865"/>
    </source>
</evidence>
<dbReference type="Pfam" id="PF03439">
    <property type="entry name" value="Spt5-NGN"/>
    <property type="match status" value="1"/>
</dbReference>
<dbReference type="SMART" id="SM00739">
    <property type="entry name" value="KOW"/>
    <property type="match status" value="3"/>
</dbReference>
<protein>
    <recommendedName>
        <fullName evidence="4">Chromatin elongation factor SPT5</fullName>
    </recommendedName>
    <alternativeName>
        <fullName evidence="5">Chromatin elongation factor spt5</fullName>
    </alternativeName>
</protein>